<dbReference type="STRING" id="1867952.MTBPR1_30001"/>
<evidence type="ECO:0000313" key="4">
    <source>
        <dbReference type="EMBL" id="SCA56631.1"/>
    </source>
</evidence>
<evidence type="ECO:0000256" key="2">
    <source>
        <dbReference type="ARBA" id="ARBA00022971"/>
    </source>
</evidence>
<keyword evidence="5" id="KW-1185">Reference proteome</keyword>
<evidence type="ECO:0000256" key="1">
    <source>
        <dbReference type="ARBA" id="ARBA00010873"/>
    </source>
</evidence>
<dbReference type="AlphaFoldDB" id="A0A1C3RH67"/>
<accession>A0A1C3RH67</accession>
<gene>
    <name evidence="4" type="ORF">MTBPR1_30001</name>
</gene>
<evidence type="ECO:0000313" key="5">
    <source>
        <dbReference type="Proteomes" id="UP000231658"/>
    </source>
</evidence>
<evidence type="ECO:0000259" key="3">
    <source>
        <dbReference type="Pfam" id="PF03389"/>
    </source>
</evidence>
<dbReference type="EMBL" id="FLYE01000023">
    <property type="protein sequence ID" value="SCA56631.1"/>
    <property type="molecule type" value="Genomic_DNA"/>
</dbReference>
<name>A0A1C3RH67_9PROT</name>
<organism evidence="4 5">
    <name type="scientific">Candidatus Terasakiella magnetica</name>
    <dbReference type="NCBI Taxonomy" id="1867952"/>
    <lineage>
        <taxon>Bacteria</taxon>
        <taxon>Pseudomonadati</taxon>
        <taxon>Pseudomonadota</taxon>
        <taxon>Alphaproteobacteria</taxon>
        <taxon>Rhodospirillales</taxon>
        <taxon>Terasakiellaceae</taxon>
        <taxon>Terasakiella</taxon>
    </lineage>
</organism>
<protein>
    <recommendedName>
        <fullName evidence="3">MobA/MobL protein domain-containing protein</fullName>
    </recommendedName>
</protein>
<keyword evidence="2" id="KW-0184">Conjugation</keyword>
<feature type="domain" description="MobA/MobL protein" evidence="3">
    <location>
        <begin position="1"/>
        <end position="76"/>
    </location>
</feature>
<proteinExistence type="inferred from homology"/>
<dbReference type="Pfam" id="PF03389">
    <property type="entry name" value="MobA_MobL"/>
    <property type="match status" value="1"/>
</dbReference>
<sequence>MACDINIHDENDETETANIHCHLMMITRVVEDDGLGAKTRFLDNKNTSKEYVSNWRNEWKQMVNSQFAYEGIDDSICMDS</sequence>
<dbReference type="InterPro" id="IPR005053">
    <property type="entry name" value="MobA_MobL"/>
</dbReference>
<dbReference type="Gene3D" id="3.30.930.30">
    <property type="match status" value="1"/>
</dbReference>
<dbReference type="Proteomes" id="UP000231658">
    <property type="component" value="Unassembled WGS sequence"/>
</dbReference>
<reference evidence="4 5" key="1">
    <citation type="submission" date="2016-07" db="EMBL/GenBank/DDBJ databases">
        <authorList>
            <person name="Lefevre C.T."/>
        </authorList>
    </citation>
    <scope>NUCLEOTIDE SEQUENCE [LARGE SCALE GENOMIC DNA]</scope>
    <source>
        <strain evidence="4">PR1</strain>
    </source>
</reference>
<comment type="similarity">
    <text evidence="1">Belongs to the MobA/MobL family.</text>
</comment>